<name>A0A8T2V9P9_CERRI</name>
<keyword evidence="3" id="KW-1185">Reference proteome</keyword>
<feature type="chain" id="PRO_5035744443" evidence="1">
    <location>
        <begin position="18"/>
        <end position="36"/>
    </location>
</feature>
<sequence length="36" mass="4041">MLTKMMTTLLIILSILCTHLEENQVHSLRTVGDLAT</sequence>
<feature type="signal peptide" evidence="1">
    <location>
        <begin position="1"/>
        <end position="17"/>
    </location>
</feature>
<keyword evidence="1" id="KW-0732">Signal</keyword>
<protein>
    <submittedName>
        <fullName evidence="2">Uncharacterized protein</fullName>
    </submittedName>
</protein>
<gene>
    <name evidence="2" type="ORF">KP509_03G024100</name>
</gene>
<evidence type="ECO:0000313" key="3">
    <source>
        <dbReference type="Proteomes" id="UP000825935"/>
    </source>
</evidence>
<evidence type="ECO:0000313" key="2">
    <source>
        <dbReference type="EMBL" id="KAH7441069.1"/>
    </source>
</evidence>
<accession>A0A8T2V9P9</accession>
<proteinExistence type="predicted"/>
<evidence type="ECO:0000256" key="1">
    <source>
        <dbReference type="SAM" id="SignalP"/>
    </source>
</evidence>
<dbReference type="AlphaFoldDB" id="A0A8T2V9P9"/>
<comment type="caution">
    <text evidence="2">The sequence shown here is derived from an EMBL/GenBank/DDBJ whole genome shotgun (WGS) entry which is preliminary data.</text>
</comment>
<organism evidence="2 3">
    <name type="scientific">Ceratopteris richardii</name>
    <name type="common">Triangle waterfern</name>
    <dbReference type="NCBI Taxonomy" id="49495"/>
    <lineage>
        <taxon>Eukaryota</taxon>
        <taxon>Viridiplantae</taxon>
        <taxon>Streptophyta</taxon>
        <taxon>Embryophyta</taxon>
        <taxon>Tracheophyta</taxon>
        <taxon>Polypodiopsida</taxon>
        <taxon>Polypodiidae</taxon>
        <taxon>Polypodiales</taxon>
        <taxon>Pteridineae</taxon>
        <taxon>Pteridaceae</taxon>
        <taxon>Parkerioideae</taxon>
        <taxon>Ceratopteris</taxon>
    </lineage>
</organism>
<dbReference type="EMBL" id="CM035408">
    <property type="protein sequence ID" value="KAH7441069.1"/>
    <property type="molecule type" value="Genomic_DNA"/>
</dbReference>
<dbReference type="Proteomes" id="UP000825935">
    <property type="component" value="Chromosome 3"/>
</dbReference>
<reference evidence="2" key="1">
    <citation type="submission" date="2021-08" db="EMBL/GenBank/DDBJ databases">
        <title>WGS assembly of Ceratopteris richardii.</title>
        <authorList>
            <person name="Marchant D.B."/>
            <person name="Chen G."/>
            <person name="Jenkins J."/>
            <person name="Shu S."/>
            <person name="Leebens-Mack J."/>
            <person name="Grimwood J."/>
            <person name="Schmutz J."/>
            <person name="Soltis P."/>
            <person name="Soltis D."/>
            <person name="Chen Z.-H."/>
        </authorList>
    </citation>
    <scope>NUCLEOTIDE SEQUENCE</scope>
    <source>
        <strain evidence="2">Whitten #5841</strain>
        <tissue evidence="2">Leaf</tissue>
    </source>
</reference>